<gene>
    <name evidence="2" type="ORF">HJG59_019185</name>
</gene>
<dbReference type="EMBL" id="JACASF010000015">
    <property type="protein sequence ID" value="KAF6430467.1"/>
    <property type="molecule type" value="Genomic_DNA"/>
</dbReference>
<keyword evidence="3" id="KW-1185">Reference proteome</keyword>
<sequence>MSRFVQDLTKAMSQGGASQFQEVIRQELELSVKKELEKILITAPSPEFEHTKKDLDGFRKLFHRFLQEKGPSVDWGKIQRPPEDSREEGRRRESNINERQHRLAVSSIPLTGDQATTWDSNQRPPGAKVDAQPLNHASLALLNSCLWTWEFFVFSYAHLTF</sequence>
<dbReference type="InterPro" id="IPR029044">
    <property type="entry name" value="Nucleotide-diphossugar_trans"/>
</dbReference>
<evidence type="ECO:0000313" key="3">
    <source>
        <dbReference type="Proteomes" id="UP000550707"/>
    </source>
</evidence>
<dbReference type="Proteomes" id="UP000550707">
    <property type="component" value="Unassembled WGS sequence"/>
</dbReference>
<comment type="caution">
    <text evidence="2">The sequence shown here is derived from an EMBL/GenBank/DDBJ whole genome shotgun (WGS) entry which is preliminary data.</text>
</comment>
<evidence type="ECO:0000313" key="2">
    <source>
        <dbReference type="EMBL" id="KAF6430467.1"/>
    </source>
</evidence>
<organism evidence="2 3">
    <name type="scientific">Molossus molossus</name>
    <name type="common">Pallas' mastiff bat</name>
    <name type="synonym">Vespertilio molossus</name>
    <dbReference type="NCBI Taxonomy" id="27622"/>
    <lineage>
        <taxon>Eukaryota</taxon>
        <taxon>Metazoa</taxon>
        <taxon>Chordata</taxon>
        <taxon>Craniata</taxon>
        <taxon>Vertebrata</taxon>
        <taxon>Euteleostomi</taxon>
        <taxon>Mammalia</taxon>
        <taxon>Eutheria</taxon>
        <taxon>Laurasiatheria</taxon>
        <taxon>Chiroptera</taxon>
        <taxon>Yangochiroptera</taxon>
        <taxon>Molossidae</taxon>
        <taxon>Molossus</taxon>
    </lineage>
</organism>
<feature type="compositionally biased region" description="Basic and acidic residues" evidence="1">
    <location>
        <begin position="80"/>
        <end position="98"/>
    </location>
</feature>
<evidence type="ECO:0000256" key="1">
    <source>
        <dbReference type="SAM" id="MobiDB-lite"/>
    </source>
</evidence>
<name>A0A7J8E4M2_MOLMO</name>
<dbReference type="AlphaFoldDB" id="A0A7J8E4M2"/>
<accession>A0A7J8E4M2</accession>
<dbReference type="Gene3D" id="3.90.550.10">
    <property type="entry name" value="Spore Coat Polysaccharide Biosynthesis Protein SpsA, Chain A"/>
    <property type="match status" value="1"/>
</dbReference>
<reference evidence="2 3" key="1">
    <citation type="journal article" date="2020" name="Nature">
        <title>Six reference-quality genomes reveal evolution of bat adaptations.</title>
        <authorList>
            <person name="Jebb D."/>
            <person name="Huang Z."/>
            <person name="Pippel M."/>
            <person name="Hughes G.M."/>
            <person name="Lavrichenko K."/>
            <person name="Devanna P."/>
            <person name="Winkler S."/>
            <person name="Jermiin L.S."/>
            <person name="Skirmuntt E.C."/>
            <person name="Katzourakis A."/>
            <person name="Burkitt-Gray L."/>
            <person name="Ray D.A."/>
            <person name="Sullivan K.A.M."/>
            <person name="Roscito J.G."/>
            <person name="Kirilenko B.M."/>
            <person name="Davalos L.M."/>
            <person name="Corthals A.P."/>
            <person name="Power M.L."/>
            <person name="Jones G."/>
            <person name="Ransome R.D."/>
            <person name="Dechmann D.K.N."/>
            <person name="Locatelli A.G."/>
            <person name="Puechmaille S.J."/>
            <person name="Fedrigo O."/>
            <person name="Jarvis E.D."/>
            <person name="Hiller M."/>
            <person name="Vernes S.C."/>
            <person name="Myers E.W."/>
            <person name="Teeling E.C."/>
        </authorList>
    </citation>
    <scope>NUCLEOTIDE SEQUENCE [LARGE SCALE GENOMIC DNA]</scope>
    <source>
        <strain evidence="2">MMolMol1</strain>
        <tissue evidence="2">Muscle</tissue>
    </source>
</reference>
<protein>
    <submittedName>
        <fullName evidence="2">UDP-glucose pyrophosphorylase 2</fullName>
    </submittedName>
</protein>
<proteinExistence type="predicted"/>
<feature type="region of interest" description="Disordered" evidence="1">
    <location>
        <begin position="72"/>
        <end position="98"/>
    </location>
</feature>